<keyword evidence="1" id="KW-1133">Transmembrane helix</keyword>
<feature type="transmembrane region" description="Helical" evidence="1">
    <location>
        <begin position="44"/>
        <end position="65"/>
    </location>
</feature>
<dbReference type="Proteomes" id="UP000286997">
    <property type="component" value="Unassembled WGS sequence"/>
</dbReference>
<name>A0A437PD68_9HYPH</name>
<comment type="caution">
    <text evidence="2">The sequence shown here is derived from an EMBL/GenBank/DDBJ whole genome shotgun (WGS) entry which is preliminary data.</text>
</comment>
<protein>
    <submittedName>
        <fullName evidence="2">Uncharacterized protein</fullName>
    </submittedName>
</protein>
<dbReference type="AlphaFoldDB" id="A0A437PD68"/>
<accession>A0A437PD68</accession>
<gene>
    <name evidence="2" type="ORF">EOE48_06285</name>
</gene>
<reference evidence="2 3" key="1">
    <citation type="submission" date="2019-01" db="EMBL/GenBank/DDBJ databases">
        <authorList>
            <person name="Chen W.-M."/>
        </authorList>
    </citation>
    <scope>NUCLEOTIDE SEQUENCE [LARGE SCALE GENOMIC DNA]</scope>
    <source>
        <strain evidence="2 3">TER-1</strain>
    </source>
</reference>
<dbReference type="RefSeq" id="WP_127727931.1">
    <property type="nucleotide sequence ID" value="NZ_SACP01000004.1"/>
</dbReference>
<keyword evidence="3" id="KW-1185">Reference proteome</keyword>
<evidence type="ECO:0000313" key="3">
    <source>
        <dbReference type="Proteomes" id="UP000286997"/>
    </source>
</evidence>
<keyword evidence="1" id="KW-0812">Transmembrane</keyword>
<dbReference type="EMBL" id="SACP01000004">
    <property type="protein sequence ID" value="RVU20212.1"/>
    <property type="molecule type" value="Genomic_DNA"/>
</dbReference>
<organism evidence="2 3">
    <name type="scientific">Methylobacterium oryzihabitans</name>
    <dbReference type="NCBI Taxonomy" id="2499852"/>
    <lineage>
        <taxon>Bacteria</taxon>
        <taxon>Pseudomonadati</taxon>
        <taxon>Pseudomonadota</taxon>
        <taxon>Alphaproteobacteria</taxon>
        <taxon>Hyphomicrobiales</taxon>
        <taxon>Methylobacteriaceae</taxon>
        <taxon>Methylobacterium</taxon>
    </lineage>
</organism>
<keyword evidence="1" id="KW-0472">Membrane</keyword>
<proteinExistence type="predicted"/>
<sequence>MPEPRQSPTFRTGRTAKVVYGYRIARTRPPRPGNDNRRLRRAPIPFVVVMWLGLLAAIATLLWQASHP</sequence>
<evidence type="ECO:0000256" key="1">
    <source>
        <dbReference type="SAM" id="Phobius"/>
    </source>
</evidence>
<evidence type="ECO:0000313" key="2">
    <source>
        <dbReference type="EMBL" id="RVU20212.1"/>
    </source>
</evidence>